<evidence type="ECO:0000256" key="1">
    <source>
        <dbReference type="SAM" id="Phobius"/>
    </source>
</evidence>
<dbReference type="EMBL" id="OY726395">
    <property type="protein sequence ID" value="CAJ1587138.1"/>
    <property type="molecule type" value="Genomic_DNA"/>
</dbReference>
<keyword evidence="3" id="KW-1185">Reference proteome</keyword>
<accession>A0ABM9MKB0</accession>
<protein>
    <submittedName>
        <fullName evidence="2">GAP family protein</fullName>
    </submittedName>
</protein>
<feature type="transmembrane region" description="Helical" evidence="1">
    <location>
        <begin position="81"/>
        <end position="103"/>
    </location>
</feature>
<gene>
    <name evidence="2" type="ORF">MU0050_004635</name>
</gene>
<keyword evidence="1" id="KW-1133">Transmembrane helix</keyword>
<dbReference type="RefSeq" id="WP_316512943.1">
    <property type="nucleotide sequence ID" value="NZ_OY726395.1"/>
</dbReference>
<feature type="transmembrane region" description="Helical" evidence="1">
    <location>
        <begin position="243"/>
        <end position="264"/>
    </location>
</feature>
<feature type="transmembrane region" description="Helical" evidence="1">
    <location>
        <begin position="38"/>
        <end position="61"/>
    </location>
</feature>
<dbReference type="Pfam" id="PF11139">
    <property type="entry name" value="SfLAP"/>
    <property type="match status" value="1"/>
</dbReference>
<feature type="transmembrane region" description="Helical" evidence="1">
    <location>
        <begin position="6"/>
        <end position="26"/>
    </location>
</feature>
<reference evidence="2 3" key="1">
    <citation type="submission" date="2023-08" db="EMBL/GenBank/DDBJ databases">
        <authorList>
            <person name="Folkvardsen B D."/>
            <person name="Norman A."/>
        </authorList>
    </citation>
    <scope>NUCLEOTIDE SEQUENCE [LARGE SCALE GENOMIC DNA]</scope>
    <source>
        <strain evidence="2 3">Mu0050</strain>
    </source>
</reference>
<feature type="transmembrane region" description="Helical" evidence="1">
    <location>
        <begin position="157"/>
        <end position="176"/>
    </location>
</feature>
<dbReference type="InterPro" id="IPR021315">
    <property type="entry name" value="Gap/Sap"/>
</dbReference>
<keyword evidence="1" id="KW-0812">Transmembrane</keyword>
<dbReference type="Proteomes" id="UP001190466">
    <property type="component" value="Chromosome"/>
</dbReference>
<evidence type="ECO:0000313" key="3">
    <source>
        <dbReference type="Proteomes" id="UP001190466"/>
    </source>
</evidence>
<keyword evidence="1" id="KW-0472">Membrane</keyword>
<organism evidence="2 3">
    <name type="scientific">[Mycobacterium] wendilense</name>
    <dbReference type="NCBI Taxonomy" id="3064284"/>
    <lineage>
        <taxon>Bacteria</taxon>
        <taxon>Bacillati</taxon>
        <taxon>Actinomycetota</taxon>
        <taxon>Actinomycetes</taxon>
        <taxon>Mycobacteriales</taxon>
        <taxon>Mycobacteriaceae</taxon>
        <taxon>Mycolicibacter</taxon>
    </lineage>
</organism>
<feature type="transmembrane region" description="Helical" evidence="1">
    <location>
        <begin position="196"/>
        <end position="222"/>
    </location>
</feature>
<evidence type="ECO:0000313" key="2">
    <source>
        <dbReference type="EMBL" id="CAJ1587138.1"/>
    </source>
</evidence>
<sequence length="265" mass="28384">MWGDVLGLALLASLNPMLLGLILIMLSRPRPVQNLLAFWVGALIVNVPLWLGSLAALHWIPSFESFAHDMATAHPSSGIRPLQLGTGVFCVVVVILIATRMLVLRWGRRPVPVGADGDTSTLLLESDPQATVEPSAGRFRSHHLVEKVRGLFGRAKVAWESGAVWVSLLFGLAYIAPPPLILLVHTMIVGSGASLGTQIVAVLAFVFVMLAVLEVALLSYAVSPTHTQAVLEPIHVWAQAHRMMILLVLFAAVGSWQVVAGAGLI</sequence>
<proteinExistence type="predicted"/>
<name>A0ABM9MKB0_9MYCO</name>